<dbReference type="InterPro" id="IPR052032">
    <property type="entry name" value="ATP-dep_AA_Ligase"/>
</dbReference>
<feature type="domain" description="ATP-grasp" evidence="5">
    <location>
        <begin position="121"/>
        <end position="311"/>
    </location>
</feature>
<keyword evidence="1" id="KW-0436">Ligase</keyword>
<dbReference type="OrthoDB" id="24041at2"/>
<dbReference type="PANTHER" id="PTHR43585">
    <property type="entry name" value="FUMIPYRROLE BIOSYNTHESIS PROTEIN C"/>
    <property type="match status" value="1"/>
</dbReference>
<comment type="caution">
    <text evidence="6">The sequence shown here is derived from an EMBL/GenBank/DDBJ whole genome shotgun (WGS) entry which is preliminary data.</text>
</comment>
<dbReference type="GO" id="GO:0046872">
    <property type="term" value="F:metal ion binding"/>
    <property type="evidence" value="ECO:0007669"/>
    <property type="project" value="InterPro"/>
</dbReference>
<evidence type="ECO:0000256" key="2">
    <source>
        <dbReference type="ARBA" id="ARBA00022741"/>
    </source>
</evidence>
<dbReference type="GO" id="GO:0016874">
    <property type="term" value="F:ligase activity"/>
    <property type="evidence" value="ECO:0007669"/>
    <property type="project" value="UniProtKB-KW"/>
</dbReference>
<evidence type="ECO:0000256" key="3">
    <source>
        <dbReference type="ARBA" id="ARBA00022840"/>
    </source>
</evidence>
<evidence type="ECO:0000259" key="5">
    <source>
        <dbReference type="PROSITE" id="PS50975"/>
    </source>
</evidence>
<reference evidence="6 7" key="1">
    <citation type="submission" date="2019-05" db="EMBL/GenBank/DDBJ databases">
        <title>The metagenome of a microbial culture collection derived from dairy environment covers the genomic content of the human microbiome.</title>
        <authorList>
            <person name="Roder T."/>
            <person name="Wuthrich D."/>
            <person name="Sattari Z."/>
            <person name="Von Ah U."/>
            <person name="Bar C."/>
            <person name="Ronchi F."/>
            <person name="Macpherson A.J."/>
            <person name="Ganal-Vonarburg S.C."/>
            <person name="Bruggmann R."/>
            <person name="Vergeres G."/>
        </authorList>
    </citation>
    <scope>NUCLEOTIDE SEQUENCE [LARGE SCALE GENOMIC DNA]</scope>
    <source>
        <strain evidence="6 7">FAM 24227</strain>
    </source>
</reference>
<dbReference type="SUPFAM" id="SSF56059">
    <property type="entry name" value="Glutathione synthetase ATP-binding domain-like"/>
    <property type="match status" value="1"/>
</dbReference>
<dbReference type="EMBL" id="VBSP01000060">
    <property type="protein sequence ID" value="TLQ39112.1"/>
    <property type="molecule type" value="Genomic_DNA"/>
</dbReference>
<dbReference type="RefSeq" id="WP_138405449.1">
    <property type="nucleotide sequence ID" value="NZ_VBSP01000060.1"/>
</dbReference>
<gene>
    <name evidence="6" type="ORF">FEZ33_11110</name>
</gene>
<sequence>MNEKINFVMISPHFPSNFETFAVRLKEKGINTLGIADEPYENLSQSLRDSLTEYYRVDNMDDYDHMYRAVAYFAFKYGKIDRIESHNEHWLELDAKLRTDFNVFGYNNRNIRLIKYKSTMKEVFRELKIPVAKGRVISDKADAKKLIKSLKYPVIIKPDTGVGANDTVKVKNEKELDEFFKVKQPEVPYIMEEFIDGQIVTFDGLTDRDGNIVFSSTLINDKPILDIVTQDTDMYYHIKREIPKDLAEFGEKCVKAFEIKERFFHFEFFRLKDGSLYGLEVNCRPPGGATIDMFNYANDFDIFKEYANLVKDNRFEAEITRPYHVIYVSRKNHLNYKFTNEEIKDKYSKELVNIVHIPGVFAKAMGDIGFIMKSPSEKKINEMLKTIAQRQEA</sequence>
<protein>
    <submittedName>
        <fullName evidence="6">ATP-grasp domain-containing protein</fullName>
    </submittedName>
</protein>
<keyword evidence="2 4" id="KW-0547">Nucleotide-binding</keyword>
<dbReference type="InterPro" id="IPR011761">
    <property type="entry name" value="ATP-grasp"/>
</dbReference>
<dbReference type="Gene3D" id="3.40.50.20">
    <property type="match status" value="1"/>
</dbReference>
<name>A0A5R9DVJ5_9LACT</name>
<dbReference type="GO" id="GO:0005524">
    <property type="term" value="F:ATP binding"/>
    <property type="evidence" value="ECO:0007669"/>
    <property type="project" value="UniProtKB-UniRule"/>
</dbReference>
<evidence type="ECO:0000313" key="6">
    <source>
        <dbReference type="EMBL" id="TLQ39112.1"/>
    </source>
</evidence>
<dbReference type="InterPro" id="IPR013815">
    <property type="entry name" value="ATP_grasp_subdomain_1"/>
</dbReference>
<dbReference type="Proteomes" id="UP000306420">
    <property type="component" value="Unassembled WGS sequence"/>
</dbReference>
<dbReference type="Gene3D" id="3.30.470.20">
    <property type="entry name" value="ATP-grasp fold, B domain"/>
    <property type="match status" value="1"/>
</dbReference>
<accession>A0A5R9DVJ5</accession>
<dbReference type="PROSITE" id="PS50975">
    <property type="entry name" value="ATP_GRASP"/>
    <property type="match status" value="1"/>
</dbReference>
<keyword evidence="3 4" id="KW-0067">ATP-binding</keyword>
<dbReference type="Pfam" id="PF13535">
    <property type="entry name" value="ATP-grasp_4"/>
    <property type="match status" value="1"/>
</dbReference>
<dbReference type="PANTHER" id="PTHR43585:SF2">
    <property type="entry name" value="ATP-GRASP ENZYME FSQD"/>
    <property type="match status" value="1"/>
</dbReference>
<evidence type="ECO:0000256" key="1">
    <source>
        <dbReference type="ARBA" id="ARBA00022598"/>
    </source>
</evidence>
<proteinExistence type="predicted"/>
<organism evidence="6 7">
    <name type="scientific">Ruoffia tabacinasalis</name>
    <dbReference type="NCBI Taxonomy" id="87458"/>
    <lineage>
        <taxon>Bacteria</taxon>
        <taxon>Bacillati</taxon>
        <taxon>Bacillota</taxon>
        <taxon>Bacilli</taxon>
        <taxon>Lactobacillales</taxon>
        <taxon>Aerococcaceae</taxon>
        <taxon>Ruoffia</taxon>
    </lineage>
</organism>
<dbReference type="Gene3D" id="3.30.1490.20">
    <property type="entry name" value="ATP-grasp fold, A domain"/>
    <property type="match status" value="1"/>
</dbReference>
<evidence type="ECO:0000313" key="7">
    <source>
        <dbReference type="Proteomes" id="UP000306420"/>
    </source>
</evidence>
<evidence type="ECO:0000256" key="4">
    <source>
        <dbReference type="PROSITE-ProRule" id="PRU00409"/>
    </source>
</evidence>
<dbReference type="AlphaFoldDB" id="A0A5R9DVJ5"/>